<reference evidence="2 3" key="1">
    <citation type="submission" date="2019-05" db="EMBL/GenBank/DDBJ databases">
        <authorList>
            <person name="Chen C."/>
        </authorList>
    </citation>
    <scope>NUCLEOTIDE SEQUENCE [LARGE SCALE GENOMIC DNA]</scope>
    <source>
        <strain evidence="2 3">HB172198</strain>
    </source>
</reference>
<feature type="transmembrane region" description="Helical" evidence="1">
    <location>
        <begin position="44"/>
        <end position="64"/>
    </location>
</feature>
<evidence type="ECO:0008006" key="4">
    <source>
        <dbReference type="Google" id="ProtNLM"/>
    </source>
</evidence>
<evidence type="ECO:0000256" key="1">
    <source>
        <dbReference type="SAM" id="Phobius"/>
    </source>
</evidence>
<keyword evidence="1" id="KW-0472">Membrane</keyword>
<keyword evidence="1" id="KW-0812">Transmembrane</keyword>
<feature type="transmembrane region" description="Helical" evidence="1">
    <location>
        <begin position="186"/>
        <end position="203"/>
    </location>
</feature>
<dbReference type="AlphaFoldDB" id="A0A4P8XFA6"/>
<organism evidence="2 3">
    <name type="scientific">Paenibacillus algicola</name>
    <dbReference type="NCBI Taxonomy" id="2565926"/>
    <lineage>
        <taxon>Bacteria</taxon>
        <taxon>Bacillati</taxon>
        <taxon>Bacillota</taxon>
        <taxon>Bacilli</taxon>
        <taxon>Bacillales</taxon>
        <taxon>Paenibacillaceae</taxon>
        <taxon>Paenibacillus</taxon>
    </lineage>
</organism>
<dbReference type="PANTHER" id="PTHR36009">
    <property type="match status" value="1"/>
</dbReference>
<feature type="transmembrane region" description="Helical" evidence="1">
    <location>
        <begin position="76"/>
        <end position="94"/>
    </location>
</feature>
<accession>A0A4P8XFA6</accession>
<dbReference type="OrthoDB" id="482433at2"/>
<keyword evidence="1" id="KW-1133">Transmembrane helix</keyword>
<gene>
    <name evidence="2" type="ORF">E6C60_0328</name>
</gene>
<evidence type="ECO:0000313" key="3">
    <source>
        <dbReference type="Proteomes" id="UP000300879"/>
    </source>
</evidence>
<dbReference type="RefSeq" id="WP_138224173.1">
    <property type="nucleotide sequence ID" value="NZ_CP040396.1"/>
</dbReference>
<evidence type="ECO:0000313" key="2">
    <source>
        <dbReference type="EMBL" id="QCT01052.1"/>
    </source>
</evidence>
<dbReference type="Proteomes" id="UP000300879">
    <property type="component" value="Chromosome"/>
</dbReference>
<feature type="transmembrane region" description="Helical" evidence="1">
    <location>
        <begin position="154"/>
        <end position="174"/>
    </location>
</feature>
<proteinExistence type="predicted"/>
<feature type="transmembrane region" description="Helical" evidence="1">
    <location>
        <begin position="114"/>
        <end position="133"/>
    </location>
</feature>
<dbReference type="KEGG" id="palo:E6C60_0328"/>
<keyword evidence="3" id="KW-1185">Reference proteome</keyword>
<protein>
    <recommendedName>
        <fullName evidence="4">DUF2834 domain-containing protein</fullName>
    </recommendedName>
</protein>
<name>A0A4P8XFA6_9BACL</name>
<dbReference type="EMBL" id="CP040396">
    <property type="protein sequence ID" value="QCT01052.1"/>
    <property type="molecule type" value="Genomic_DNA"/>
</dbReference>
<sequence length="212" mass="23816">MLRWSWLALWLAFIVYAAWLAPGQGAGDDPLFKELITLQSKEPSLMALFSMLGLFPIAFACLLLRSDRGTLPAWPFSLAAFGLGAFALIPYYVLQGEERQSSFRKNRAPRWVQGLAGSGWFLWLLIAGTLAVIGWGLTQGSMEAYQAAFQSSQFVHVMSLDFLVLTLLSVYGIYRDDQRKPYPSGISWMGLFPIVGLLLYLWLTRHRSREAA</sequence>
<dbReference type="PANTHER" id="PTHR36009:SF3">
    <property type="entry name" value="TRANSMEMBRANE PROTEIN"/>
    <property type="match status" value="1"/>
</dbReference>